<evidence type="ECO:0000259" key="2">
    <source>
        <dbReference type="PROSITE" id="PS51352"/>
    </source>
</evidence>
<feature type="domain" description="Thioredoxin" evidence="2">
    <location>
        <begin position="42"/>
        <end position="186"/>
    </location>
</feature>
<dbReference type="InterPro" id="IPR013766">
    <property type="entry name" value="Thioredoxin_domain"/>
</dbReference>
<dbReference type="CDD" id="cd02961">
    <property type="entry name" value="PDI_a_family"/>
    <property type="match status" value="1"/>
</dbReference>
<feature type="compositionally biased region" description="Pro residues" evidence="1">
    <location>
        <begin position="28"/>
        <end position="50"/>
    </location>
</feature>
<protein>
    <recommendedName>
        <fullName evidence="2">Thioredoxin domain-containing protein</fullName>
    </recommendedName>
</protein>
<dbReference type="InterPro" id="IPR036249">
    <property type="entry name" value="Thioredoxin-like_sf"/>
</dbReference>
<dbReference type="EMBL" id="MN740533">
    <property type="protein sequence ID" value="QHU31857.1"/>
    <property type="molecule type" value="Genomic_DNA"/>
</dbReference>
<dbReference type="AlphaFoldDB" id="A0A6C0LMT9"/>
<feature type="compositionally biased region" description="Basic residues" evidence="1">
    <location>
        <begin position="1"/>
        <end position="12"/>
    </location>
</feature>
<sequence>MFPRNQRGRFLPRRGVNAEEPVELPVLTPTPMPTPTPTPMPTPTPTPTPVLTPNNLRNNNTKNNKPSPLLDVREEKQIPELRQLIFSSPTTYILIHADWCGHCHRYMPKFKDIAKTPGRVANMAAVHHDMVEKVPELKNAKITGYPSVVKVEPTGKVEDYKVPGSPETTNVVPQMNDPKVMKELVKAVETAQPNAKIPGPQGTLLSNTNFVKKNAQVTAQAGGSHGSVLGAFMGALNKVGPAALLLLGSSMLPKQTRGKTYKSPKKANRRASTRRNKHR</sequence>
<organism evidence="3">
    <name type="scientific">viral metagenome</name>
    <dbReference type="NCBI Taxonomy" id="1070528"/>
    <lineage>
        <taxon>unclassified sequences</taxon>
        <taxon>metagenomes</taxon>
        <taxon>organismal metagenomes</taxon>
    </lineage>
</organism>
<dbReference type="Pfam" id="PF00085">
    <property type="entry name" value="Thioredoxin"/>
    <property type="match status" value="1"/>
</dbReference>
<name>A0A6C0LMT9_9ZZZZ</name>
<evidence type="ECO:0000313" key="3">
    <source>
        <dbReference type="EMBL" id="QHU31857.1"/>
    </source>
</evidence>
<dbReference type="PROSITE" id="PS51352">
    <property type="entry name" value="THIOREDOXIN_2"/>
    <property type="match status" value="1"/>
</dbReference>
<reference evidence="3" key="1">
    <citation type="journal article" date="2020" name="Nature">
        <title>Giant virus diversity and host interactions through global metagenomics.</title>
        <authorList>
            <person name="Schulz F."/>
            <person name="Roux S."/>
            <person name="Paez-Espino D."/>
            <person name="Jungbluth S."/>
            <person name="Walsh D.A."/>
            <person name="Denef V.J."/>
            <person name="McMahon K.D."/>
            <person name="Konstantinidis K.T."/>
            <person name="Eloe-Fadrosh E.A."/>
            <person name="Kyrpides N.C."/>
            <person name="Woyke T."/>
        </authorList>
    </citation>
    <scope>NUCLEOTIDE SEQUENCE</scope>
    <source>
        <strain evidence="3">GVMAG-M-3300027963-41</strain>
    </source>
</reference>
<feature type="region of interest" description="Disordered" evidence="1">
    <location>
        <begin position="254"/>
        <end position="279"/>
    </location>
</feature>
<feature type="region of interest" description="Disordered" evidence="1">
    <location>
        <begin position="1"/>
        <end position="68"/>
    </location>
</feature>
<dbReference type="Gene3D" id="3.40.30.10">
    <property type="entry name" value="Glutaredoxin"/>
    <property type="match status" value="1"/>
</dbReference>
<proteinExistence type="predicted"/>
<feature type="compositionally biased region" description="Low complexity" evidence="1">
    <location>
        <begin position="51"/>
        <end position="68"/>
    </location>
</feature>
<evidence type="ECO:0000256" key="1">
    <source>
        <dbReference type="SAM" id="MobiDB-lite"/>
    </source>
</evidence>
<dbReference type="SUPFAM" id="SSF52833">
    <property type="entry name" value="Thioredoxin-like"/>
    <property type="match status" value="1"/>
</dbReference>
<feature type="compositionally biased region" description="Basic residues" evidence="1">
    <location>
        <begin position="256"/>
        <end position="279"/>
    </location>
</feature>
<accession>A0A6C0LMT9</accession>